<evidence type="ECO:0000313" key="1">
    <source>
        <dbReference type="EMBL" id="KAJ8970714.1"/>
    </source>
</evidence>
<protein>
    <submittedName>
        <fullName evidence="1">Uncharacterized protein</fullName>
    </submittedName>
</protein>
<evidence type="ECO:0000313" key="2">
    <source>
        <dbReference type="Proteomes" id="UP001162156"/>
    </source>
</evidence>
<name>A0AAV8ZWA4_9CUCU</name>
<dbReference type="AlphaFoldDB" id="A0AAV8ZWA4"/>
<dbReference type="PANTHER" id="PTHR33480:SF1">
    <property type="entry name" value="TYR RECOMBINASE DOMAIN-CONTAINING PROTEIN"/>
    <property type="match status" value="1"/>
</dbReference>
<keyword evidence="2" id="KW-1185">Reference proteome</keyword>
<sequence length="138" mass="16035">MEDDTVKAIRYDELIILYANHLCRKYRSQHNYNMIRARLRLLGRFLIKIKNLENSVTDFASIFVPKHYDSVVAALNARLNTDSSKYEAPTPAFQLDTILKQIGNIVISKCIKKRDEQKKKQVQDFLRLLEGDFATSVN</sequence>
<organism evidence="1 2">
    <name type="scientific">Rhamnusium bicolor</name>
    <dbReference type="NCBI Taxonomy" id="1586634"/>
    <lineage>
        <taxon>Eukaryota</taxon>
        <taxon>Metazoa</taxon>
        <taxon>Ecdysozoa</taxon>
        <taxon>Arthropoda</taxon>
        <taxon>Hexapoda</taxon>
        <taxon>Insecta</taxon>
        <taxon>Pterygota</taxon>
        <taxon>Neoptera</taxon>
        <taxon>Endopterygota</taxon>
        <taxon>Coleoptera</taxon>
        <taxon>Polyphaga</taxon>
        <taxon>Cucujiformia</taxon>
        <taxon>Chrysomeloidea</taxon>
        <taxon>Cerambycidae</taxon>
        <taxon>Lepturinae</taxon>
        <taxon>Rhagiini</taxon>
        <taxon>Rhamnusium</taxon>
    </lineage>
</organism>
<reference evidence="1" key="1">
    <citation type="journal article" date="2023" name="Insect Mol. Biol.">
        <title>Genome sequencing provides insights into the evolution of gene families encoding plant cell wall-degrading enzymes in longhorned beetles.</title>
        <authorList>
            <person name="Shin N.R."/>
            <person name="Okamura Y."/>
            <person name="Kirsch R."/>
            <person name="Pauchet Y."/>
        </authorList>
    </citation>
    <scope>NUCLEOTIDE SEQUENCE</scope>
    <source>
        <strain evidence="1">RBIC_L_NR</strain>
    </source>
</reference>
<dbReference type="PANTHER" id="PTHR33480">
    <property type="entry name" value="SET DOMAIN-CONTAINING PROTEIN-RELATED"/>
    <property type="match status" value="1"/>
</dbReference>
<comment type="caution">
    <text evidence="1">The sequence shown here is derived from an EMBL/GenBank/DDBJ whole genome shotgun (WGS) entry which is preliminary data.</text>
</comment>
<proteinExistence type="predicted"/>
<dbReference type="Proteomes" id="UP001162156">
    <property type="component" value="Unassembled WGS sequence"/>
</dbReference>
<gene>
    <name evidence="1" type="ORF">NQ314_001061</name>
</gene>
<dbReference type="EMBL" id="JANEYF010000320">
    <property type="protein sequence ID" value="KAJ8970714.1"/>
    <property type="molecule type" value="Genomic_DNA"/>
</dbReference>
<accession>A0AAV8ZWA4</accession>